<keyword evidence="3 8" id="KW-0812">Transmembrane</keyword>
<evidence type="ECO:0000256" key="4">
    <source>
        <dbReference type="ARBA" id="ARBA00022741"/>
    </source>
</evidence>
<dbReference type="SMART" id="SM00471">
    <property type="entry name" value="HDc"/>
    <property type="match status" value="1"/>
</dbReference>
<evidence type="ECO:0000259" key="9">
    <source>
        <dbReference type="SMART" id="SM00471"/>
    </source>
</evidence>
<organism evidence="10 11">
    <name type="scientific">Flavobacterium lacus</name>
    <dbReference type="NCBI Taxonomy" id="1353778"/>
    <lineage>
        <taxon>Bacteria</taxon>
        <taxon>Pseudomonadati</taxon>
        <taxon>Bacteroidota</taxon>
        <taxon>Flavobacteriia</taxon>
        <taxon>Flavobacteriales</taxon>
        <taxon>Flavobacteriaceae</taxon>
        <taxon>Flavobacterium</taxon>
    </lineage>
</organism>
<evidence type="ECO:0000256" key="7">
    <source>
        <dbReference type="ARBA" id="ARBA00023136"/>
    </source>
</evidence>
<dbReference type="InterPro" id="IPR006674">
    <property type="entry name" value="HD_domain"/>
</dbReference>
<dbReference type="AlphaFoldDB" id="A0A328WJT4"/>
<name>A0A328WJT4_9FLAO</name>
<feature type="transmembrane region" description="Helical" evidence="8">
    <location>
        <begin position="274"/>
        <end position="293"/>
    </location>
</feature>
<dbReference type="Pfam" id="PF18967">
    <property type="entry name" value="PycTM"/>
    <property type="match status" value="1"/>
</dbReference>
<evidence type="ECO:0000256" key="2">
    <source>
        <dbReference type="ARBA" id="ARBA00022475"/>
    </source>
</evidence>
<evidence type="ECO:0000313" key="11">
    <source>
        <dbReference type="Proteomes" id="UP000249518"/>
    </source>
</evidence>
<keyword evidence="5 8" id="KW-1133">Transmembrane helix</keyword>
<evidence type="ECO:0000256" key="1">
    <source>
        <dbReference type="ARBA" id="ARBA00004236"/>
    </source>
</evidence>
<feature type="domain" description="HD/PDEase" evidence="9">
    <location>
        <begin position="23"/>
        <end position="137"/>
    </location>
</feature>
<evidence type="ECO:0000256" key="5">
    <source>
        <dbReference type="ARBA" id="ARBA00022989"/>
    </source>
</evidence>
<dbReference type="Pfam" id="PF01966">
    <property type="entry name" value="HD"/>
    <property type="match status" value="1"/>
</dbReference>
<keyword evidence="2" id="KW-1003">Cell membrane</keyword>
<keyword evidence="4" id="KW-0547">Nucleotide-binding</keyword>
<gene>
    <name evidence="10" type="ORF">B0I10_11818</name>
</gene>
<comment type="subcellular location">
    <subcellularLocation>
        <location evidence="1">Cell membrane</location>
    </subcellularLocation>
</comment>
<dbReference type="SUPFAM" id="SSF109604">
    <property type="entry name" value="HD-domain/PDEase-like"/>
    <property type="match status" value="1"/>
</dbReference>
<dbReference type="RefSeq" id="WP_112087288.1">
    <property type="nucleotide sequence ID" value="NZ_QLSV01000018.1"/>
</dbReference>
<evidence type="ECO:0000256" key="8">
    <source>
        <dbReference type="SAM" id="Phobius"/>
    </source>
</evidence>
<dbReference type="Proteomes" id="UP000249518">
    <property type="component" value="Unassembled WGS sequence"/>
</dbReference>
<dbReference type="InterPro" id="IPR003607">
    <property type="entry name" value="HD/PDEase_dom"/>
</dbReference>
<dbReference type="EMBL" id="QLSV01000018">
    <property type="protein sequence ID" value="RAR46483.1"/>
    <property type="molecule type" value="Genomic_DNA"/>
</dbReference>
<dbReference type="Gene3D" id="1.10.3210.10">
    <property type="entry name" value="Hypothetical protein af1432"/>
    <property type="match status" value="1"/>
</dbReference>
<protein>
    <submittedName>
        <fullName evidence="10">HD domain-containing protein</fullName>
    </submittedName>
</protein>
<dbReference type="GO" id="GO:0005886">
    <property type="term" value="C:plasma membrane"/>
    <property type="evidence" value="ECO:0007669"/>
    <property type="project" value="UniProtKB-SubCell"/>
</dbReference>
<evidence type="ECO:0000313" key="10">
    <source>
        <dbReference type="EMBL" id="RAR46483.1"/>
    </source>
</evidence>
<dbReference type="GO" id="GO:0051607">
    <property type="term" value="P:defense response to virus"/>
    <property type="evidence" value="ECO:0007669"/>
    <property type="project" value="UniProtKB-KW"/>
</dbReference>
<dbReference type="OrthoDB" id="5728337at2"/>
<proteinExistence type="predicted"/>
<feature type="transmembrane region" description="Helical" evidence="8">
    <location>
        <begin position="368"/>
        <end position="388"/>
    </location>
</feature>
<accession>A0A328WJT4</accession>
<keyword evidence="7 8" id="KW-0472">Membrane</keyword>
<dbReference type="GO" id="GO:0000166">
    <property type="term" value="F:nucleotide binding"/>
    <property type="evidence" value="ECO:0007669"/>
    <property type="project" value="UniProtKB-KW"/>
</dbReference>
<evidence type="ECO:0000256" key="6">
    <source>
        <dbReference type="ARBA" id="ARBA00023118"/>
    </source>
</evidence>
<reference evidence="10 11" key="1">
    <citation type="submission" date="2018-06" db="EMBL/GenBank/DDBJ databases">
        <title>Genomic Encyclopedia of Type Strains, Phase III (KMG-III): the genomes of soil and plant-associated and newly described type strains.</title>
        <authorList>
            <person name="Whitman W."/>
        </authorList>
    </citation>
    <scope>NUCLEOTIDE SEQUENCE [LARGE SCALE GENOMIC DNA]</scope>
    <source>
        <strain evidence="10 11">CGMCC 1.12504</strain>
    </source>
</reference>
<sequence>MNLIQHAEQYVSTLLKEKLPSTFVYHNFNHTVGVVQAVIKIAKYQQVSDEDTEKLLIAAWFHDTGYIHGTEKHEASSVQIAALFLKNQKCDETFILAVSNLIMATVFTHQPQNELEQIIRDADYFHFANDNYLTLCEFLREEWQTTCKKSFSDLEWSKENLLMLSQKHQFYTPFALTFWQPVKEKNITRIEKRIKKLMNNVDQDSAETVKKPKEEKSERGIDTMFRVTLNNHTRLSEIADSKANILLSVNAIIISISLSTLIPKLDSPGNVHLIIPTFVLVMFSVVTIVFAILSTRPKVTSGTFTQKDVEERKVNLLFFGNFYKMPYKAYEDAVNVMMKDRDYLYNSMIKDLYYLGLVLERKYRLLRITYNIFMVGIIVSVLTFVIAFKNSGV</sequence>
<keyword evidence="6" id="KW-0051">Antiviral defense</keyword>
<dbReference type="InterPro" id="IPR043760">
    <property type="entry name" value="PycTM_dom"/>
</dbReference>
<feature type="transmembrane region" description="Helical" evidence="8">
    <location>
        <begin position="243"/>
        <end position="262"/>
    </location>
</feature>
<evidence type="ECO:0000256" key="3">
    <source>
        <dbReference type="ARBA" id="ARBA00022692"/>
    </source>
</evidence>
<keyword evidence="11" id="KW-1185">Reference proteome</keyword>
<comment type="caution">
    <text evidence="10">The sequence shown here is derived from an EMBL/GenBank/DDBJ whole genome shotgun (WGS) entry which is preliminary data.</text>
</comment>
<dbReference type="CDD" id="cd00077">
    <property type="entry name" value="HDc"/>
    <property type="match status" value="1"/>
</dbReference>